<dbReference type="PANTHER" id="PTHR31621:SF0">
    <property type="entry name" value="PROTEIN DMP6"/>
    <property type="match status" value="1"/>
</dbReference>
<protein>
    <submittedName>
        <fullName evidence="8">Uncharacterized protein</fullName>
    </submittedName>
</protein>
<name>A0AAV7FKF8_DENCH</name>
<dbReference type="GO" id="GO:0010256">
    <property type="term" value="P:endomembrane system organization"/>
    <property type="evidence" value="ECO:0007669"/>
    <property type="project" value="TreeGrafter"/>
</dbReference>
<evidence type="ECO:0000256" key="6">
    <source>
        <dbReference type="SAM" id="MobiDB-lite"/>
    </source>
</evidence>
<evidence type="ECO:0000256" key="4">
    <source>
        <dbReference type="ARBA" id="ARBA00022989"/>
    </source>
</evidence>
<comment type="caution">
    <text evidence="8">The sequence shown here is derived from an EMBL/GenBank/DDBJ whole genome shotgun (WGS) entry which is preliminary data.</text>
</comment>
<keyword evidence="4 7" id="KW-1133">Transmembrane helix</keyword>
<dbReference type="Proteomes" id="UP000775213">
    <property type="component" value="Unassembled WGS sequence"/>
</dbReference>
<proteinExistence type="inferred from homology"/>
<evidence type="ECO:0000256" key="5">
    <source>
        <dbReference type="ARBA" id="ARBA00023136"/>
    </source>
</evidence>
<evidence type="ECO:0000313" key="9">
    <source>
        <dbReference type="Proteomes" id="UP000775213"/>
    </source>
</evidence>
<evidence type="ECO:0000256" key="1">
    <source>
        <dbReference type="ARBA" id="ARBA00004141"/>
    </source>
</evidence>
<feature type="transmembrane region" description="Helical" evidence="7">
    <location>
        <begin position="183"/>
        <end position="201"/>
    </location>
</feature>
<accession>A0AAV7FKF8</accession>
<dbReference type="Pfam" id="PF05078">
    <property type="entry name" value="DUF679"/>
    <property type="match status" value="1"/>
</dbReference>
<keyword evidence="3 7" id="KW-0812">Transmembrane</keyword>
<feature type="transmembrane region" description="Helical" evidence="7">
    <location>
        <begin position="144"/>
        <end position="163"/>
    </location>
</feature>
<comment type="subcellular location">
    <subcellularLocation>
        <location evidence="1">Membrane</location>
        <topology evidence="1">Multi-pass membrane protein</topology>
    </subcellularLocation>
</comment>
<reference evidence="8 9" key="1">
    <citation type="journal article" date="2021" name="Hortic Res">
        <title>Chromosome-scale assembly of the Dendrobium chrysotoxum genome enhances the understanding of orchid evolution.</title>
        <authorList>
            <person name="Zhang Y."/>
            <person name="Zhang G.Q."/>
            <person name="Zhang D."/>
            <person name="Liu X.D."/>
            <person name="Xu X.Y."/>
            <person name="Sun W.H."/>
            <person name="Yu X."/>
            <person name="Zhu X."/>
            <person name="Wang Z.W."/>
            <person name="Zhao X."/>
            <person name="Zhong W.Y."/>
            <person name="Chen H."/>
            <person name="Yin W.L."/>
            <person name="Huang T."/>
            <person name="Niu S.C."/>
            <person name="Liu Z.J."/>
        </authorList>
    </citation>
    <scope>NUCLEOTIDE SEQUENCE [LARGE SCALE GENOMIC DNA]</scope>
    <source>
        <strain evidence="8">Lindl</strain>
    </source>
</reference>
<keyword evidence="5 7" id="KW-0472">Membrane</keyword>
<dbReference type="PANTHER" id="PTHR31621">
    <property type="entry name" value="PROTEIN DMP3"/>
    <property type="match status" value="1"/>
</dbReference>
<dbReference type="GO" id="GO:0016020">
    <property type="term" value="C:membrane"/>
    <property type="evidence" value="ECO:0007669"/>
    <property type="project" value="UniProtKB-SubCell"/>
</dbReference>
<feature type="region of interest" description="Disordered" evidence="6">
    <location>
        <begin position="1"/>
        <end position="37"/>
    </location>
</feature>
<evidence type="ECO:0000256" key="2">
    <source>
        <dbReference type="ARBA" id="ARBA00008707"/>
    </source>
</evidence>
<feature type="transmembrane region" description="Helical" evidence="7">
    <location>
        <begin position="84"/>
        <end position="102"/>
    </location>
</feature>
<feature type="compositionally biased region" description="Basic and acidic residues" evidence="6">
    <location>
        <begin position="1"/>
        <end position="10"/>
    </location>
</feature>
<comment type="similarity">
    <text evidence="2">Belongs to the plant DMP1 protein family.</text>
</comment>
<evidence type="ECO:0000256" key="7">
    <source>
        <dbReference type="SAM" id="Phobius"/>
    </source>
</evidence>
<dbReference type="EMBL" id="JAGFBR010000018">
    <property type="protein sequence ID" value="KAH0449384.1"/>
    <property type="molecule type" value="Genomic_DNA"/>
</dbReference>
<gene>
    <name evidence="8" type="ORF">IEQ34_020076</name>
</gene>
<dbReference type="GO" id="GO:0005737">
    <property type="term" value="C:cytoplasm"/>
    <property type="evidence" value="ECO:0007669"/>
    <property type="project" value="UniProtKB-ARBA"/>
</dbReference>
<sequence>MASRSTKDAESQQPLLPEKPPLLRRQSTVNPPEDELSPAQKAISQTFQSTANLAKLLPTGTLLTFQVLAPLFTNAGNCYPINRIMTSCLVFLCALSCFILSFTDSFRDASGIVRYGFATFKGMWVIDGTAQLPVNEAEQYKIKFIDFVHGFMSVLVFAAVALLDRNFVSCFYPVLSEEMEQLIASLPVAMGVVGSGFFVAFPTTRHGIGFPLSAT</sequence>
<evidence type="ECO:0000313" key="8">
    <source>
        <dbReference type="EMBL" id="KAH0449384.1"/>
    </source>
</evidence>
<dbReference type="AlphaFoldDB" id="A0AAV7FKF8"/>
<organism evidence="8 9">
    <name type="scientific">Dendrobium chrysotoxum</name>
    <name type="common">Orchid</name>
    <dbReference type="NCBI Taxonomy" id="161865"/>
    <lineage>
        <taxon>Eukaryota</taxon>
        <taxon>Viridiplantae</taxon>
        <taxon>Streptophyta</taxon>
        <taxon>Embryophyta</taxon>
        <taxon>Tracheophyta</taxon>
        <taxon>Spermatophyta</taxon>
        <taxon>Magnoliopsida</taxon>
        <taxon>Liliopsida</taxon>
        <taxon>Asparagales</taxon>
        <taxon>Orchidaceae</taxon>
        <taxon>Epidendroideae</taxon>
        <taxon>Malaxideae</taxon>
        <taxon>Dendrobiinae</taxon>
        <taxon>Dendrobium</taxon>
    </lineage>
</organism>
<evidence type="ECO:0000256" key="3">
    <source>
        <dbReference type="ARBA" id="ARBA00022692"/>
    </source>
</evidence>
<keyword evidence="9" id="KW-1185">Reference proteome</keyword>
<dbReference type="InterPro" id="IPR007770">
    <property type="entry name" value="DMP"/>
</dbReference>